<dbReference type="InterPro" id="IPR037523">
    <property type="entry name" value="VOC_core"/>
</dbReference>
<dbReference type="InterPro" id="IPR029068">
    <property type="entry name" value="Glyas_Bleomycin-R_OHBP_Dase"/>
</dbReference>
<dbReference type="Pfam" id="PF00903">
    <property type="entry name" value="Glyoxalase"/>
    <property type="match status" value="1"/>
</dbReference>
<dbReference type="PANTHER" id="PTHR36503:SF2">
    <property type="entry name" value="BLR2408 PROTEIN"/>
    <property type="match status" value="1"/>
</dbReference>
<evidence type="ECO:0000259" key="1">
    <source>
        <dbReference type="PROSITE" id="PS51819"/>
    </source>
</evidence>
<dbReference type="EMBL" id="JAAXKZ010000008">
    <property type="protein sequence ID" value="NMH90774.1"/>
    <property type="molecule type" value="Genomic_DNA"/>
</dbReference>
<reference evidence="2 3" key="1">
    <citation type="submission" date="2020-04" db="EMBL/GenBank/DDBJ databases">
        <authorList>
            <person name="Klaysubun C."/>
            <person name="Duangmal K."/>
            <person name="Lipun K."/>
        </authorList>
    </citation>
    <scope>NUCLEOTIDE SEQUENCE [LARGE SCALE GENOMIC DNA]</scope>
    <source>
        <strain evidence="2 3">DSM 45300</strain>
    </source>
</reference>
<name>A0A848DDV5_9PSEU</name>
<feature type="domain" description="VOC" evidence="1">
    <location>
        <begin position="3"/>
        <end position="127"/>
    </location>
</feature>
<sequence>MATKIFVNLPVKDLSRSIDFFTALGFSFDQQFTDENAGCLVISDDIYAMLLTEPFFKSFTKKDVADATKSTEAILGLGVESRERVNELADKALAAGGQPANDTNDQGFMYGRSFQDPDGHIWEVFYMDMAAVTG</sequence>
<organism evidence="2 3">
    <name type="scientific">Pseudonocardia bannensis</name>
    <dbReference type="NCBI Taxonomy" id="630973"/>
    <lineage>
        <taxon>Bacteria</taxon>
        <taxon>Bacillati</taxon>
        <taxon>Actinomycetota</taxon>
        <taxon>Actinomycetes</taxon>
        <taxon>Pseudonocardiales</taxon>
        <taxon>Pseudonocardiaceae</taxon>
        <taxon>Pseudonocardia</taxon>
    </lineage>
</organism>
<proteinExistence type="predicted"/>
<accession>A0A848DDV5</accession>
<dbReference type="PROSITE" id="PS51819">
    <property type="entry name" value="VOC"/>
    <property type="match status" value="1"/>
</dbReference>
<dbReference type="SUPFAM" id="SSF54593">
    <property type="entry name" value="Glyoxalase/Bleomycin resistance protein/Dihydroxybiphenyl dioxygenase"/>
    <property type="match status" value="1"/>
</dbReference>
<keyword evidence="3" id="KW-1185">Reference proteome</keyword>
<dbReference type="InterPro" id="IPR004360">
    <property type="entry name" value="Glyas_Fos-R_dOase_dom"/>
</dbReference>
<evidence type="ECO:0000313" key="3">
    <source>
        <dbReference type="Proteomes" id="UP000586918"/>
    </source>
</evidence>
<dbReference type="PANTHER" id="PTHR36503">
    <property type="entry name" value="BLR2520 PROTEIN"/>
    <property type="match status" value="1"/>
</dbReference>
<dbReference type="Gene3D" id="3.10.180.10">
    <property type="entry name" value="2,3-Dihydroxybiphenyl 1,2-Dioxygenase, domain 1"/>
    <property type="match status" value="1"/>
</dbReference>
<dbReference type="Proteomes" id="UP000586918">
    <property type="component" value="Unassembled WGS sequence"/>
</dbReference>
<dbReference type="AlphaFoldDB" id="A0A848DDV5"/>
<protein>
    <submittedName>
        <fullName evidence="2">VOC family protein</fullName>
    </submittedName>
</protein>
<dbReference type="RefSeq" id="WP_169410265.1">
    <property type="nucleotide sequence ID" value="NZ_JAAXKZ010000008.1"/>
</dbReference>
<comment type="caution">
    <text evidence="2">The sequence shown here is derived from an EMBL/GenBank/DDBJ whole genome shotgun (WGS) entry which is preliminary data.</text>
</comment>
<evidence type="ECO:0000313" key="2">
    <source>
        <dbReference type="EMBL" id="NMH90774.1"/>
    </source>
</evidence>
<gene>
    <name evidence="2" type="ORF">HF519_04085</name>
</gene>